<sequence>MTNSQVETQLDSSSEFSIKTQGFKASQSPYRPLASRADYEKHKPSFATFTGIGVQTCDRTFEAELSETTD</sequence>
<proteinExistence type="predicted"/>
<feature type="region of interest" description="Disordered" evidence="1">
    <location>
        <begin position="1"/>
        <end position="36"/>
    </location>
</feature>
<name>A0A8X6X2I1_9ARAC</name>
<keyword evidence="3" id="KW-1185">Reference proteome</keyword>
<dbReference type="AlphaFoldDB" id="A0A8X6X2I1"/>
<reference evidence="2" key="1">
    <citation type="submission" date="2020-08" db="EMBL/GenBank/DDBJ databases">
        <title>Multicomponent nature underlies the extraordinary mechanical properties of spider dragline silk.</title>
        <authorList>
            <person name="Kono N."/>
            <person name="Nakamura H."/>
            <person name="Mori M."/>
            <person name="Yoshida Y."/>
            <person name="Ohtoshi R."/>
            <person name="Malay A.D."/>
            <person name="Moran D.A.P."/>
            <person name="Tomita M."/>
            <person name="Numata K."/>
            <person name="Arakawa K."/>
        </authorList>
    </citation>
    <scope>NUCLEOTIDE SEQUENCE</scope>
</reference>
<evidence type="ECO:0000313" key="3">
    <source>
        <dbReference type="Proteomes" id="UP000886998"/>
    </source>
</evidence>
<protein>
    <submittedName>
        <fullName evidence="2">Uncharacterized protein</fullName>
    </submittedName>
</protein>
<dbReference type="EMBL" id="BMAV01004160">
    <property type="protein sequence ID" value="GFY44276.1"/>
    <property type="molecule type" value="Genomic_DNA"/>
</dbReference>
<feature type="compositionally biased region" description="Polar residues" evidence="1">
    <location>
        <begin position="1"/>
        <end position="29"/>
    </location>
</feature>
<dbReference type="Proteomes" id="UP000886998">
    <property type="component" value="Unassembled WGS sequence"/>
</dbReference>
<comment type="caution">
    <text evidence="2">The sequence shown here is derived from an EMBL/GenBank/DDBJ whole genome shotgun (WGS) entry which is preliminary data.</text>
</comment>
<evidence type="ECO:0000256" key="1">
    <source>
        <dbReference type="SAM" id="MobiDB-lite"/>
    </source>
</evidence>
<organism evidence="2 3">
    <name type="scientific">Trichonephila inaurata madagascariensis</name>
    <dbReference type="NCBI Taxonomy" id="2747483"/>
    <lineage>
        <taxon>Eukaryota</taxon>
        <taxon>Metazoa</taxon>
        <taxon>Ecdysozoa</taxon>
        <taxon>Arthropoda</taxon>
        <taxon>Chelicerata</taxon>
        <taxon>Arachnida</taxon>
        <taxon>Araneae</taxon>
        <taxon>Araneomorphae</taxon>
        <taxon>Entelegynae</taxon>
        <taxon>Araneoidea</taxon>
        <taxon>Nephilidae</taxon>
        <taxon>Trichonephila</taxon>
        <taxon>Trichonephila inaurata</taxon>
    </lineage>
</organism>
<gene>
    <name evidence="2" type="ORF">TNIN_83121</name>
</gene>
<accession>A0A8X6X2I1</accession>
<evidence type="ECO:0000313" key="2">
    <source>
        <dbReference type="EMBL" id="GFY44276.1"/>
    </source>
</evidence>